<dbReference type="SUPFAM" id="SSF51338">
    <property type="entry name" value="Composite domain of metallo-dependent hydrolases"/>
    <property type="match status" value="1"/>
</dbReference>
<sequence length="387" mass="40264">MSKLLLKNIGTIVSGNIENPILEGDAVYVEDGKIAKVGKLADFGELSCDSVVDCNGITLIPGLIDSHCHTILGDYTSRQNQAGFLESELHGGVTTIISAGEVHLKGRPKDPAGTKALAILAAKSFQNFRPGGAKVQGGSVILEKGLTKDDFAEMAREGVRAVGEIGLGSVKEPAEAKVMVQWAKEFGMTVMMHTGGTSIPGSSTITAEMVKETDPDIASHVNGGPTSVSYGEMEKLVKESDVALEIVHCGNPLMSCRTVDLCVEENVLHRIIIGNDAPSGTGVVPLGILRVICHLASLTNVTAAQAIAMASGNTAKVHKLDTGRIEPGLAADLVLIDTPMGSVGSDALSAIEIGDLPGVSMIFVDGEMVVAKSRNTPPVATKPVVLQ</sequence>
<evidence type="ECO:0000313" key="2">
    <source>
        <dbReference type="EMBL" id="SDO88276.1"/>
    </source>
</evidence>
<keyword evidence="3" id="KW-1185">Reference proteome</keyword>
<dbReference type="STRING" id="91360.SAMN05660330_01270"/>
<accession>A0A1H0N6Y3</accession>
<organism evidence="2 3">
    <name type="scientific">Desulforhopalus singaporensis</name>
    <dbReference type="NCBI Taxonomy" id="91360"/>
    <lineage>
        <taxon>Bacteria</taxon>
        <taxon>Pseudomonadati</taxon>
        <taxon>Thermodesulfobacteriota</taxon>
        <taxon>Desulfobulbia</taxon>
        <taxon>Desulfobulbales</taxon>
        <taxon>Desulfocapsaceae</taxon>
        <taxon>Desulforhopalus</taxon>
    </lineage>
</organism>
<dbReference type="Proteomes" id="UP000199073">
    <property type="component" value="Unassembled WGS sequence"/>
</dbReference>
<dbReference type="Gene3D" id="2.30.40.10">
    <property type="entry name" value="Urease, subunit C, domain 1"/>
    <property type="match status" value="1"/>
</dbReference>
<reference evidence="2 3" key="1">
    <citation type="submission" date="2016-10" db="EMBL/GenBank/DDBJ databases">
        <authorList>
            <person name="de Groot N.N."/>
        </authorList>
    </citation>
    <scope>NUCLEOTIDE SEQUENCE [LARGE SCALE GENOMIC DNA]</scope>
    <source>
        <strain evidence="2 3">DSM 12130</strain>
    </source>
</reference>
<dbReference type="Pfam" id="PF01979">
    <property type="entry name" value="Amidohydro_1"/>
    <property type="match status" value="1"/>
</dbReference>
<feature type="domain" description="Amidohydrolase-related" evidence="1">
    <location>
        <begin position="58"/>
        <end position="369"/>
    </location>
</feature>
<dbReference type="AlphaFoldDB" id="A0A1H0N6Y3"/>
<evidence type="ECO:0000313" key="3">
    <source>
        <dbReference type="Proteomes" id="UP000199073"/>
    </source>
</evidence>
<dbReference type="Gene3D" id="3.20.20.140">
    <property type="entry name" value="Metal-dependent hydrolases"/>
    <property type="match status" value="1"/>
</dbReference>
<dbReference type="InterPro" id="IPR051781">
    <property type="entry name" value="Metallo-dep_Hydrolase"/>
</dbReference>
<evidence type="ECO:0000259" key="1">
    <source>
        <dbReference type="Pfam" id="PF01979"/>
    </source>
</evidence>
<name>A0A1H0N6Y3_9BACT</name>
<dbReference type="SUPFAM" id="SSF51556">
    <property type="entry name" value="Metallo-dependent hydrolases"/>
    <property type="match status" value="1"/>
</dbReference>
<protein>
    <submittedName>
        <fullName evidence="2">Enamidase</fullName>
    </submittedName>
</protein>
<dbReference type="InterPro" id="IPR011059">
    <property type="entry name" value="Metal-dep_hydrolase_composite"/>
</dbReference>
<dbReference type="InterPro" id="IPR032466">
    <property type="entry name" value="Metal_Hydrolase"/>
</dbReference>
<dbReference type="EMBL" id="FNJI01000007">
    <property type="protein sequence ID" value="SDO88276.1"/>
    <property type="molecule type" value="Genomic_DNA"/>
</dbReference>
<dbReference type="OrthoDB" id="9803027at2"/>
<dbReference type="PANTHER" id="PTHR43135">
    <property type="entry name" value="ALPHA-D-RIBOSE 1-METHYLPHOSPHONATE 5-TRIPHOSPHATE DIPHOSPHATASE"/>
    <property type="match status" value="1"/>
</dbReference>
<dbReference type="InterPro" id="IPR006680">
    <property type="entry name" value="Amidohydro-rel"/>
</dbReference>
<dbReference type="GO" id="GO:0016810">
    <property type="term" value="F:hydrolase activity, acting on carbon-nitrogen (but not peptide) bonds"/>
    <property type="evidence" value="ECO:0007669"/>
    <property type="project" value="InterPro"/>
</dbReference>
<proteinExistence type="predicted"/>
<gene>
    <name evidence="2" type="ORF">SAMN05660330_01270</name>
</gene>
<dbReference type="RefSeq" id="WP_092220903.1">
    <property type="nucleotide sequence ID" value="NZ_FNJI01000007.1"/>
</dbReference>
<dbReference type="CDD" id="cd01292">
    <property type="entry name" value="metallo-dependent_hydrolases"/>
    <property type="match status" value="1"/>
</dbReference>
<dbReference type="PANTHER" id="PTHR43135:SF3">
    <property type="entry name" value="ALPHA-D-RIBOSE 1-METHYLPHOSPHONATE 5-TRIPHOSPHATE DIPHOSPHATASE"/>
    <property type="match status" value="1"/>
</dbReference>